<accession>A0A7R9JQK1</accession>
<dbReference type="PANTHER" id="PTHR10342:SF264">
    <property type="entry name" value="MIP05773P-RELATED"/>
    <property type="match status" value="1"/>
</dbReference>
<feature type="domain" description="Sulfatase N-terminal" evidence="7">
    <location>
        <begin position="125"/>
        <end position="438"/>
    </location>
</feature>
<dbReference type="Pfam" id="PF00884">
    <property type="entry name" value="Sulfatase"/>
    <property type="match status" value="1"/>
</dbReference>
<reference evidence="8" key="1">
    <citation type="submission" date="2020-11" db="EMBL/GenBank/DDBJ databases">
        <authorList>
            <person name="Tran Van P."/>
        </authorList>
    </citation>
    <scope>NUCLEOTIDE SEQUENCE</scope>
</reference>
<dbReference type="EMBL" id="OE839327">
    <property type="protein sequence ID" value="CAD7586782.1"/>
    <property type="molecule type" value="Genomic_DNA"/>
</dbReference>
<keyword evidence="6" id="KW-0325">Glycoprotein</keyword>
<dbReference type="InterPro" id="IPR047115">
    <property type="entry name" value="ARSB"/>
</dbReference>
<dbReference type="PROSITE" id="PS00523">
    <property type="entry name" value="SULFATASE_1"/>
    <property type="match status" value="1"/>
</dbReference>
<evidence type="ECO:0000313" key="8">
    <source>
        <dbReference type="EMBL" id="CAD7586782.1"/>
    </source>
</evidence>
<comment type="cofactor">
    <cofactor evidence="1">
        <name>Ca(2+)</name>
        <dbReference type="ChEBI" id="CHEBI:29108"/>
    </cofactor>
</comment>
<evidence type="ECO:0000259" key="7">
    <source>
        <dbReference type="Pfam" id="PF00884"/>
    </source>
</evidence>
<dbReference type="PANTHER" id="PTHR10342">
    <property type="entry name" value="ARYLSULFATASE"/>
    <property type="match status" value="1"/>
</dbReference>
<keyword evidence="5" id="KW-0106">Calcium</keyword>
<evidence type="ECO:0000256" key="2">
    <source>
        <dbReference type="ARBA" id="ARBA00008779"/>
    </source>
</evidence>
<organism evidence="8">
    <name type="scientific">Timema genevievae</name>
    <name type="common">Walking stick</name>
    <dbReference type="NCBI Taxonomy" id="629358"/>
    <lineage>
        <taxon>Eukaryota</taxon>
        <taxon>Metazoa</taxon>
        <taxon>Ecdysozoa</taxon>
        <taxon>Arthropoda</taxon>
        <taxon>Hexapoda</taxon>
        <taxon>Insecta</taxon>
        <taxon>Pterygota</taxon>
        <taxon>Neoptera</taxon>
        <taxon>Polyneoptera</taxon>
        <taxon>Phasmatodea</taxon>
        <taxon>Timematodea</taxon>
        <taxon>Timematoidea</taxon>
        <taxon>Timematidae</taxon>
        <taxon>Timema</taxon>
    </lineage>
</organism>
<dbReference type="InterPro" id="IPR000917">
    <property type="entry name" value="Sulfatase_N"/>
</dbReference>
<keyword evidence="3" id="KW-0479">Metal-binding</keyword>
<protein>
    <recommendedName>
        <fullName evidence="7">Sulfatase N-terminal domain-containing protein</fullName>
    </recommendedName>
</protein>
<proteinExistence type="inferred from homology"/>
<dbReference type="GO" id="GO:0046872">
    <property type="term" value="F:metal ion binding"/>
    <property type="evidence" value="ECO:0007669"/>
    <property type="project" value="UniProtKB-KW"/>
</dbReference>
<dbReference type="CDD" id="cd16029">
    <property type="entry name" value="4-S"/>
    <property type="match status" value="1"/>
</dbReference>
<dbReference type="SUPFAM" id="SSF53649">
    <property type="entry name" value="Alkaline phosphatase-like"/>
    <property type="match status" value="1"/>
</dbReference>
<dbReference type="Gene3D" id="3.30.1120.10">
    <property type="match status" value="1"/>
</dbReference>
<dbReference type="GO" id="GO:0008484">
    <property type="term" value="F:sulfuric ester hydrolase activity"/>
    <property type="evidence" value="ECO:0007669"/>
    <property type="project" value="InterPro"/>
</dbReference>
<evidence type="ECO:0000256" key="6">
    <source>
        <dbReference type="ARBA" id="ARBA00023180"/>
    </source>
</evidence>
<dbReference type="Gene3D" id="3.40.720.10">
    <property type="entry name" value="Alkaline Phosphatase, subunit A"/>
    <property type="match status" value="1"/>
</dbReference>
<evidence type="ECO:0000256" key="5">
    <source>
        <dbReference type="ARBA" id="ARBA00022837"/>
    </source>
</evidence>
<dbReference type="AlphaFoldDB" id="A0A7R9JQK1"/>
<evidence type="ECO:0000256" key="4">
    <source>
        <dbReference type="ARBA" id="ARBA00022801"/>
    </source>
</evidence>
<keyword evidence="4" id="KW-0378">Hydrolase</keyword>
<dbReference type="InterPro" id="IPR024607">
    <property type="entry name" value="Sulfatase_CS"/>
</dbReference>
<dbReference type="InterPro" id="IPR017850">
    <property type="entry name" value="Alkaline_phosphatase_core_sf"/>
</dbReference>
<evidence type="ECO:0000256" key="3">
    <source>
        <dbReference type="ARBA" id="ARBA00022723"/>
    </source>
</evidence>
<name>A0A7R9JQK1_TIMGE</name>
<sequence length="636" mass="70722">MQVQHTGLTLQGVMSSLLAPRCLLLVLLPSLCCAALFGRPHIIFIVADDMVCYVYPELQEFTVSAIIITIYWTAVDGEIRVQILVRSTELVMFYCEATHVRIYIGEMKQLPRAHREAEQQEIRDGWNDVSFHGSDQIPTPNIDALAFNGVILNSQYAQPVCTPSRAALMTGKYPIHTGMQGYPLLGAEPRGLPPGKLLPEYLRELGYTNRAIGKWHLGFYKRELTPTYRGFDSHLGYWTGFVSYYDYILQDKYKDGEFNGFDLRRNLTLARDLVGQYATDVFTDEAVRLISNHRETEPLFLYLAHLAPHAGNKGKLLEAPQEVVNKFDYIADPNRRTYAAMVSKLDDSVGRVTEALQRKGMLGDSIIVFMSDNGGSTIGDFPNWASNYPFRGLKDTLWEGGVRVPGFIWSPLLQQTPRVSNQVMHITDWLPTLYTAAGGIPPLDGLDGVDQWEALVYDLPSPRREVLLNINEKTRTAAVRYQNYKLIIGSTNPAYNEYFGANWAAAAAPPYNSSAITGSPAGAAIAQLYESIYRSPTLASRIPSLRLEATLQCTPDSPGSSCDPAVSKGGCVYDVERDPCETNDLAVDHPDLARSLRALLVRHRRTLVPQGNLPTDSFNADPAKWGGAWTTWGSGE</sequence>
<gene>
    <name evidence="8" type="ORF">TGEB3V08_LOCUS1075</name>
</gene>
<comment type="similarity">
    <text evidence="2">Belongs to the sulfatase family.</text>
</comment>
<evidence type="ECO:0000256" key="1">
    <source>
        <dbReference type="ARBA" id="ARBA00001913"/>
    </source>
</evidence>